<proteinExistence type="predicted"/>
<dbReference type="Gene3D" id="1.10.10.10">
    <property type="entry name" value="Winged helix-like DNA-binding domain superfamily/Winged helix DNA-binding domain"/>
    <property type="match status" value="1"/>
</dbReference>
<dbReference type="CDD" id="cd17574">
    <property type="entry name" value="REC_OmpR"/>
    <property type="match status" value="1"/>
</dbReference>
<dbReference type="PANTHER" id="PTHR48111">
    <property type="entry name" value="REGULATOR OF RPOS"/>
    <property type="match status" value="1"/>
</dbReference>
<dbReference type="GO" id="GO:0005829">
    <property type="term" value="C:cytosol"/>
    <property type="evidence" value="ECO:0007669"/>
    <property type="project" value="TreeGrafter"/>
</dbReference>
<sequence>MTSDVERSAAGDRAAEQALRVILVEDDLDLRQGVADYLRLSGIIVADVGSGLAFYRALRSERFDIAILDVNLPDTSGFELARDLASEGRMGVILLTARTGRDDRVRGYAEGTDLYLTKPVDGEELLLAVRNLARRVHDRRAASGAASVGPAFAGAWRLDVVRQRLLPPGGDPIHLSGRELLLLEYLIQANATTVSRAELGKHLGYADVGAESRSLDAVLRRLRQKASERGIEMPLRTVHAVGIRFSAPLVMLHDISGG</sequence>
<feature type="modified residue" description="4-aspartylphosphate" evidence="6">
    <location>
        <position position="69"/>
    </location>
</feature>
<reference evidence="10" key="1">
    <citation type="journal article" date="2014" name="Int. J. Syst. Evol. Microbiol.">
        <title>Complete genome sequence of Corynebacterium casei LMG S-19264T (=DSM 44701T), isolated from a smear-ripened cheese.</title>
        <authorList>
            <consortium name="US DOE Joint Genome Institute (JGI-PGF)"/>
            <person name="Walter F."/>
            <person name="Albersmeier A."/>
            <person name="Kalinowski J."/>
            <person name="Ruckert C."/>
        </authorList>
    </citation>
    <scope>NUCLEOTIDE SEQUENCE</scope>
    <source>
        <strain evidence="10">CGMCC 1.12919</strain>
    </source>
</reference>
<dbReference type="RefSeq" id="WP_188610047.1">
    <property type="nucleotide sequence ID" value="NZ_BMGG01000005.1"/>
</dbReference>
<keyword evidence="3" id="KW-0805">Transcription regulation</keyword>
<dbReference type="SUPFAM" id="SSF46894">
    <property type="entry name" value="C-terminal effector domain of the bipartite response regulators"/>
    <property type="match status" value="1"/>
</dbReference>
<evidence type="ECO:0000256" key="4">
    <source>
        <dbReference type="ARBA" id="ARBA00023125"/>
    </source>
</evidence>
<dbReference type="GO" id="GO:0006355">
    <property type="term" value="P:regulation of DNA-templated transcription"/>
    <property type="evidence" value="ECO:0007669"/>
    <property type="project" value="InterPro"/>
</dbReference>
<dbReference type="InterPro" id="IPR036388">
    <property type="entry name" value="WH-like_DNA-bd_sf"/>
</dbReference>
<dbReference type="EMBL" id="BMGG01000005">
    <property type="protein sequence ID" value="GGC69928.1"/>
    <property type="molecule type" value="Genomic_DNA"/>
</dbReference>
<comment type="caution">
    <text evidence="10">The sequence shown here is derived from an EMBL/GenBank/DDBJ whole genome shotgun (WGS) entry which is preliminary data.</text>
</comment>
<feature type="domain" description="OmpR/PhoB-type" evidence="9">
    <location>
        <begin position="147"/>
        <end position="247"/>
    </location>
</feature>
<evidence type="ECO:0000256" key="2">
    <source>
        <dbReference type="ARBA" id="ARBA00023012"/>
    </source>
</evidence>
<keyword evidence="11" id="KW-1185">Reference proteome</keyword>
<name>A0A916XH21_9HYPH</name>
<dbReference type="PROSITE" id="PS51755">
    <property type="entry name" value="OMPR_PHOB"/>
    <property type="match status" value="1"/>
</dbReference>
<evidence type="ECO:0000259" key="9">
    <source>
        <dbReference type="PROSITE" id="PS51755"/>
    </source>
</evidence>
<dbReference type="Pfam" id="PF00486">
    <property type="entry name" value="Trans_reg_C"/>
    <property type="match status" value="1"/>
</dbReference>
<dbReference type="InterPro" id="IPR039420">
    <property type="entry name" value="WalR-like"/>
</dbReference>
<keyword evidence="1 6" id="KW-0597">Phosphoprotein</keyword>
<dbReference type="SMART" id="SM00448">
    <property type="entry name" value="REC"/>
    <property type="match status" value="1"/>
</dbReference>
<dbReference type="PROSITE" id="PS50110">
    <property type="entry name" value="RESPONSE_REGULATORY"/>
    <property type="match status" value="1"/>
</dbReference>
<keyword evidence="5" id="KW-0804">Transcription</keyword>
<feature type="domain" description="Response regulatory" evidence="8">
    <location>
        <begin position="20"/>
        <end position="133"/>
    </location>
</feature>
<dbReference type="GO" id="GO:0000156">
    <property type="term" value="F:phosphorelay response regulator activity"/>
    <property type="evidence" value="ECO:0007669"/>
    <property type="project" value="TreeGrafter"/>
</dbReference>
<dbReference type="PANTHER" id="PTHR48111:SF1">
    <property type="entry name" value="TWO-COMPONENT RESPONSE REGULATOR ORR33"/>
    <property type="match status" value="1"/>
</dbReference>
<dbReference type="Pfam" id="PF00072">
    <property type="entry name" value="Response_reg"/>
    <property type="match status" value="1"/>
</dbReference>
<evidence type="ECO:0000313" key="11">
    <source>
        <dbReference type="Proteomes" id="UP000637002"/>
    </source>
</evidence>
<evidence type="ECO:0000256" key="3">
    <source>
        <dbReference type="ARBA" id="ARBA00023015"/>
    </source>
</evidence>
<dbReference type="SUPFAM" id="SSF52172">
    <property type="entry name" value="CheY-like"/>
    <property type="match status" value="1"/>
</dbReference>
<evidence type="ECO:0000313" key="10">
    <source>
        <dbReference type="EMBL" id="GGC69928.1"/>
    </source>
</evidence>
<dbReference type="GO" id="GO:0032993">
    <property type="term" value="C:protein-DNA complex"/>
    <property type="evidence" value="ECO:0007669"/>
    <property type="project" value="TreeGrafter"/>
</dbReference>
<dbReference type="InterPro" id="IPR016032">
    <property type="entry name" value="Sig_transdc_resp-reg_C-effctor"/>
</dbReference>
<protein>
    <recommendedName>
        <fullName evidence="12">DNA-binding response regulator</fullName>
    </recommendedName>
</protein>
<evidence type="ECO:0000256" key="6">
    <source>
        <dbReference type="PROSITE-ProRule" id="PRU00169"/>
    </source>
</evidence>
<dbReference type="AlphaFoldDB" id="A0A916XH21"/>
<dbReference type="CDD" id="cd00383">
    <property type="entry name" value="trans_reg_C"/>
    <property type="match status" value="1"/>
</dbReference>
<dbReference type="InterPro" id="IPR001789">
    <property type="entry name" value="Sig_transdc_resp-reg_receiver"/>
</dbReference>
<accession>A0A916XH21</accession>
<evidence type="ECO:0000256" key="7">
    <source>
        <dbReference type="PROSITE-ProRule" id="PRU01091"/>
    </source>
</evidence>
<dbReference type="Gene3D" id="3.40.50.2300">
    <property type="match status" value="1"/>
</dbReference>
<evidence type="ECO:0000256" key="1">
    <source>
        <dbReference type="ARBA" id="ARBA00022553"/>
    </source>
</evidence>
<reference evidence="10" key="2">
    <citation type="submission" date="2020-09" db="EMBL/GenBank/DDBJ databases">
        <authorList>
            <person name="Sun Q."/>
            <person name="Zhou Y."/>
        </authorList>
    </citation>
    <scope>NUCLEOTIDE SEQUENCE</scope>
    <source>
        <strain evidence="10">CGMCC 1.12919</strain>
    </source>
</reference>
<keyword evidence="4 7" id="KW-0238">DNA-binding</keyword>
<evidence type="ECO:0008006" key="12">
    <source>
        <dbReference type="Google" id="ProtNLM"/>
    </source>
</evidence>
<keyword evidence="2" id="KW-0902">Two-component regulatory system</keyword>
<organism evidence="10 11">
    <name type="scientific">Chelatococcus reniformis</name>
    <dbReference type="NCBI Taxonomy" id="1494448"/>
    <lineage>
        <taxon>Bacteria</taxon>
        <taxon>Pseudomonadati</taxon>
        <taxon>Pseudomonadota</taxon>
        <taxon>Alphaproteobacteria</taxon>
        <taxon>Hyphomicrobiales</taxon>
        <taxon>Chelatococcaceae</taxon>
        <taxon>Chelatococcus</taxon>
    </lineage>
</organism>
<dbReference type="InterPro" id="IPR011006">
    <property type="entry name" value="CheY-like_superfamily"/>
</dbReference>
<dbReference type="Proteomes" id="UP000637002">
    <property type="component" value="Unassembled WGS sequence"/>
</dbReference>
<evidence type="ECO:0000259" key="8">
    <source>
        <dbReference type="PROSITE" id="PS50110"/>
    </source>
</evidence>
<dbReference type="GO" id="GO:0000976">
    <property type="term" value="F:transcription cis-regulatory region binding"/>
    <property type="evidence" value="ECO:0007669"/>
    <property type="project" value="TreeGrafter"/>
</dbReference>
<dbReference type="InterPro" id="IPR001867">
    <property type="entry name" value="OmpR/PhoB-type_DNA-bd"/>
</dbReference>
<feature type="DNA-binding region" description="OmpR/PhoB-type" evidence="7">
    <location>
        <begin position="147"/>
        <end position="247"/>
    </location>
</feature>
<gene>
    <name evidence="10" type="ORF">GCM10010994_30640</name>
</gene>
<dbReference type="SMART" id="SM00862">
    <property type="entry name" value="Trans_reg_C"/>
    <property type="match status" value="1"/>
</dbReference>
<evidence type="ECO:0000256" key="5">
    <source>
        <dbReference type="ARBA" id="ARBA00023163"/>
    </source>
</evidence>